<evidence type="ECO:0000313" key="1">
    <source>
        <dbReference type="EMBL" id="AMK54733.1"/>
    </source>
</evidence>
<reference evidence="1 2" key="1">
    <citation type="journal article" date="2016" name="Gut Pathog.">
        <title>Whole genome sequencing of "Faecalibaculum rodentium" ALO17, isolated from C57BL/6J laboratory mouse feces.</title>
        <authorList>
            <person name="Lim S."/>
            <person name="Chang D.H."/>
            <person name="Ahn S."/>
            <person name="Kim B.C."/>
        </authorList>
    </citation>
    <scope>NUCLEOTIDE SEQUENCE [LARGE SCALE GENOMIC DNA]</scope>
    <source>
        <strain evidence="1 2">Alo17</strain>
    </source>
</reference>
<organism evidence="1 2">
    <name type="scientific">Faecalibaculum rodentium</name>
    <dbReference type="NCBI Taxonomy" id="1702221"/>
    <lineage>
        <taxon>Bacteria</taxon>
        <taxon>Bacillati</taxon>
        <taxon>Bacillota</taxon>
        <taxon>Erysipelotrichia</taxon>
        <taxon>Erysipelotrichales</taxon>
        <taxon>Erysipelotrichaceae</taxon>
        <taxon>Faecalibaculum</taxon>
    </lineage>
</organism>
<dbReference type="KEGG" id="fro:AALO17_15990"/>
<protein>
    <submittedName>
        <fullName evidence="1">Uncharacterized protein</fullName>
    </submittedName>
</protein>
<proteinExistence type="predicted"/>
<dbReference type="EMBL" id="CP011391">
    <property type="protein sequence ID" value="AMK54733.1"/>
    <property type="molecule type" value="Genomic_DNA"/>
</dbReference>
<name>A0A140DVQ6_9FIRM</name>
<dbReference type="Proteomes" id="UP000069771">
    <property type="component" value="Chromosome"/>
</dbReference>
<accession>A0A140DVQ6</accession>
<gene>
    <name evidence="1" type="ORF">AALO17_15990</name>
</gene>
<sequence length="44" mass="4936">MNTYVNIIDTLKIISNPFLKFSFSDFTGNTENVKGICICLHIIG</sequence>
<keyword evidence="2" id="KW-1185">Reference proteome</keyword>
<dbReference type="AlphaFoldDB" id="A0A140DVQ6"/>
<dbReference type="STRING" id="1702221.AALO17_15990"/>
<evidence type="ECO:0000313" key="2">
    <source>
        <dbReference type="Proteomes" id="UP000069771"/>
    </source>
</evidence>